<evidence type="ECO:0000259" key="9">
    <source>
        <dbReference type="Pfam" id="PF05649"/>
    </source>
</evidence>
<keyword evidence="4" id="KW-0479">Metal-binding</keyword>
<keyword evidence="5" id="KW-0378">Hydrolase</keyword>
<dbReference type="PRINTS" id="PR00786">
    <property type="entry name" value="NEPRILYSIN"/>
</dbReference>
<dbReference type="PANTHER" id="PTHR11733">
    <property type="entry name" value="ZINC METALLOPROTEASE FAMILY M13 NEPRILYSIN-RELATED"/>
    <property type="match status" value="1"/>
</dbReference>
<evidence type="ECO:0000313" key="11">
    <source>
        <dbReference type="Proteomes" id="UP001235939"/>
    </source>
</evidence>
<evidence type="ECO:0000313" key="10">
    <source>
        <dbReference type="EMBL" id="UYV81915.1"/>
    </source>
</evidence>
<evidence type="ECO:0000256" key="3">
    <source>
        <dbReference type="ARBA" id="ARBA00022670"/>
    </source>
</evidence>
<keyword evidence="3" id="KW-0645">Protease</keyword>
<evidence type="ECO:0000259" key="8">
    <source>
        <dbReference type="Pfam" id="PF01431"/>
    </source>
</evidence>
<feature type="domain" description="Peptidase M13 C-terminal" evidence="8">
    <location>
        <begin position="670"/>
        <end position="868"/>
    </location>
</feature>
<sequence>MCRKPPWWNRRSRLERMLCATSLVMVLLLAGTSVSLAVVGYRLQHPTLQPAEVITTPDRLVNPEDIKYCLTPGCVKTGTSIRTTLWVPVSVIGRTSTRLCGFQYLAITVDVCTAASLLNNLDESVSPCDNFYQFACGGWVERQMIPEDKSAVSVFSELQDDLNNKLRAMVDKPITGEEPDFIQMIKNMYNSCMNLSALETKASKPLQEVLEGLGGWPVVEGDAWNGTDFDWMEAMFAFRRLGYSHDILLDISVTPDARNNSRHVIDVDQTSLGMPDRSYLLRGLNDTSVRAYHRLMVESAVLLGAERGRAETEMLETLELEMSLANLSLPREERRNISKLYNRLTLQQLSELAPQIDWVRYFTGLLVQPVAEDEAVIVNVPEFVKSFAHLITHTDKKLVANYMMWRLVGQSLSMLHKPWRDLAQQYSAVITGRLREEPRWEQCMASLTGSLGVSLASLYVRSHFQEESKESVGDTLFLQLLVLVNSLRSSHGLAIFAHLDNTEFFQCFELPPKLKLTSWKSPCIANSTAALNMVNYIHREFLKILDEITWMDDVTKQKARAKALAIKPYIGYPDELLNNTKVSGMYANLTITPDDYFTNIQNIRKWSTDYAFNQLRKPNEKGEVPSQIWKKHARAAVVNAYYNALENSIGTWCCMVCGDSRVHGWGMAEFPAGILQGSFFSKDRPNYMNFGAIGFVIGHEITHGFDDRGRQFDKDGNNVNWWDTNTDTRFRDMADCIIRQYNNYSVPESGLHVWIRTVNGINTQGENIADNGGLKEAFRAYRSWVKDHGEELRLPGLKYTQNQLFWISAANVWCGKHRPEVLKLRILSGAHSPSEFRVVGPVSNLEDFSREFECPLGSPMNPVNKCTVW</sequence>
<evidence type="ECO:0000256" key="1">
    <source>
        <dbReference type="ARBA" id="ARBA00001947"/>
    </source>
</evidence>
<dbReference type="Pfam" id="PF01431">
    <property type="entry name" value="Peptidase_M13"/>
    <property type="match status" value="1"/>
</dbReference>
<dbReference type="InterPro" id="IPR042089">
    <property type="entry name" value="Peptidase_M13_dom_2"/>
</dbReference>
<feature type="domain" description="Peptidase M13 N-terminal" evidence="9">
    <location>
        <begin position="529"/>
        <end position="573"/>
    </location>
</feature>
<dbReference type="EMBL" id="CP092883">
    <property type="protein sequence ID" value="UYV81915.1"/>
    <property type="molecule type" value="Genomic_DNA"/>
</dbReference>
<dbReference type="Proteomes" id="UP001235939">
    <property type="component" value="Chromosome 21"/>
</dbReference>
<dbReference type="PANTHER" id="PTHR11733:SF224">
    <property type="entry name" value="NEPRILYSIN-2"/>
    <property type="match status" value="1"/>
</dbReference>
<organism evidence="10 11">
    <name type="scientific">Cordylochernes scorpioides</name>
    <dbReference type="NCBI Taxonomy" id="51811"/>
    <lineage>
        <taxon>Eukaryota</taxon>
        <taxon>Metazoa</taxon>
        <taxon>Ecdysozoa</taxon>
        <taxon>Arthropoda</taxon>
        <taxon>Chelicerata</taxon>
        <taxon>Arachnida</taxon>
        <taxon>Pseudoscorpiones</taxon>
        <taxon>Cheliferoidea</taxon>
        <taxon>Chernetidae</taxon>
        <taxon>Cordylochernes</taxon>
    </lineage>
</organism>
<gene>
    <name evidence="10" type="ORF">LAZ67_21000130</name>
</gene>
<accession>A0ABY6LQV7</accession>
<keyword evidence="6" id="KW-0862">Zinc</keyword>
<name>A0ABY6LQV7_9ARAC</name>
<dbReference type="CDD" id="cd08662">
    <property type="entry name" value="M13"/>
    <property type="match status" value="1"/>
</dbReference>
<evidence type="ECO:0000256" key="2">
    <source>
        <dbReference type="ARBA" id="ARBA00007357"/>
    </source>
</evidence>
<comment type="cofactor">
    <cofactor evidence="1">
        <name>Zn(2+)</name>
        <dbReference type="ChEBI" id="CHEBI:29105"/>
    </cofactor>
</comment>
<evidence type="ECO:0000256" key="4">
    <source>
        <dbReference type="ARBA" id="ARBA00022723"/>
    </source>
</evidence>
<dbReference type="InterPro" id="IPR000718">
    <property type="entry name" value="Peptidase_M13"/>
</dbReference>
<dbReference type="PROSITE" id="PS51885">
    <property type="entry name" value="NEPRILYSIN"/>
    <property type="match status" value="1"/>
</dbReference>
<proteinExistence type="inferred from homology"/>
<feature type="domain" description="Peptidase M13 N-terminal" evidence="9">
    <location>
        <begin position="127"/>
        <end position="473"/>
    </location>
</feature>
<reference evidence="10 11" key="1">
    <citation type="submission" date="2022-01" db="EMBL/GenBank/DDBJ databases">
        <title>A chromosomal length assembly of Cordylochernes scorpioides.</title>
        <authorList>
            <person name="Zeh D."/>
            <person name="Zeh J."/>
        </authorList>
    </citation>
    <scope>NUCLEOTIDE SEQUENCE [LARGE SCALE GENOMIC DNA]</scope>
    <source>
        <strain evidence="10">IN4F17</strain>
        <tissue evidence="10">Whole Body</tissue>
    </source>
</reference>
<dbReference type="SUPFAM" id="SSF55486">
    <property type="entry name" value="Metalloproteases ('zincins'), catalytic domain"/>
    <property type="match status" value="2"/>
</dbReference>
<dbReference type="InterPro" id="IPR018497">
    <property type="entry name" value="Peptidase_M13_C"/>
</dbReference>
<evidence type="ECO:0000256" key="7">
    <source>
        <dbReference type="ARBA" id="ARBA00023049"/>
    </source>
</evidence>
<keyword evidence="11" id="KW-1185">Reference proteome</keyword>
<dbReference type="InterPro" id="IPR008753">
    <property type="entry name" value="Peptidase_M13_N"/>
</dbReference>
<dbReference type="Pfam" id="PF05649">
    <property type="entry name" value="Peptidase_M13_N"/>
    <property type="match status" value="2"/>
</dbReference>
<comment type="similarity">
    <text evidence="2">Belongs to the peptidase M13 family.</text>
</comment>
<keyword evidence="7" id="KW-0482">Metalloprotease</keyword>
<protein>
    <submittedName>
        <fullName evidence="10">Nep2</fullName>
    </submittedName>
</protein>
<evidence type="ECO:0000256" key="5">
    <source>
        <dbReference type="ARBA" id="ARBA00022801"/>
    </source>
</evidence>
<dbReference type="Gene3D" id="3.40.390.10">
    <property type="entry name" value="Collagenase (Catalytic Domain)"/>
    <property type="match status" value="1"/>
</dbReference>
<dbReference type="Gene3D" id="1.10.1380.10">
    <property type="entry name" value="Neutral endopeptidase , domain2"/>
    <property type="match status" value="1"/>
</dbReference>
<dbReference type="InterPro" id="IPR024079">
    <property type="entry name" value="MetalloPept_cat_dom_sf"/>
</dbReference>
<evidence type="ECO:0000256" key="6">
    <source>
        <dbReference type="ARBA" id="ARBA00022833"/>
    </source>
</evidence>